<dbReference type="EC" id="3.1.11.6" evidence="5"/>
<keyword evidence="4 5" id="KW-0269">Exonuclease</keyword>
<keyword evidence="3 5" id="KW-0378">Hydrolase</keyword>
<dbReference type="GO" id="GO:0005737">
    <property type="term" value="C:cytoplasm"/>
    <property type="evidence" value="ECO:0007669"/>
    <property type="project" value="UniProtKB-SubCell"/>
</dbReference>
<dbReference type="GO" id="GO:0006308">
    <property type="term" value="P:DNA catabolic process"/>
    <property type="evidence" value="ECO:0007669"/>
    <property type="project" value="UniProtKB-UniRule"/>
</dbReference>
<comment type="function">
    <text evidence="5">Bidirectionally degrades single-stranded DNA into large acid-insoluble oligonucleotides, which are then degraded further into small acid-soluble oligonucleotides.</text>
</comment>
<comment type="subunit">
    <text evidence="5">Heterooligomer composed of large and small subunits.</text>
</comment>
<evidence type="ECO:0000256" key="2">
    <source>
        <dbReference type="ARBA" id="ARBA00022722"/>
    </source>
</evidence>
<dbReference type="InterPro" id="IPR003753">
    <property type="entry name" value="Exonuc_VII_L"/>
</dbReference>
<keyword evidence="1 5" id="KW-0963">Cytoplasm</keyword>
<dbReference type="Pfam" id="PF13742">
    <property type="entry name" value="tRNA_anti_2"/>
    <property type="match status" value="1"/>
</dbReference>
<sequence length="451" mass="51688">MNQPAYLTVKALTKYLKRKFDADPYLRNVMVKGEISNFKQHTSGHMYFTLKDDQARILAVMFSTMNRRLKFQPENGMQVLVKGEITVYEASGQYQIYVKEMQPDGIGELFLAFEQLKEKLEKEGLFRQEIKKKIPSFPAAVGVVTSPTGAAIRDIITTIKRRFPITKVYVYPALVQGENAASSVAKAIAEANRNEEIDVLIVGRGGGSIEELWAFNEEVVARAIHHSRIPVISAVGHETDFTIADFVADMRAPTPTGAAELAVPQIEDVLEKVLTKKMRLIRAVSEKVNRERKRYEALKDSYVLRNPASIYVQKMEKVDRLTEKLIREQRFQFHRLQDYYSYLSKQLFKHHPGKRIQLASENVEHQQLELHKQMVRYLNEHKKKLGNTLSVFSALNPMKIMERGYGVVFSEDQTVIKSTEQVDRGDNIQIRLSDGQLDCRVTEVRRDHNGN</sequence>
<comment type="catalytic activity">
    <reaction evidence="5 6">
        <text>Exonucleolytic cleavage in either 5'- to 3'- or 3'- to 5'-direction to yield nucleoside 5'-phosphates.</text>
        <dbReference type="EC" id="3.1.11.6"/>
    </reaction>
</comment>
<dbReference type="PANTHER" id="PTHR30008">
    <property type="entry name" value="EXODEOXYRIBONUCLEASE 7 LARGE SUBUNIT"/>
    <property type="match status" value="1"/>
</dbReference>
<name>G9QPJ9_9BACI</name>
<dbReference type="HOGENOM" id="CLU_023625_3_1_9"/>
<protein>
    <recommendedName>
        <fullName evidence="5">Exodeoxyribonuclease 7 large subunit</fullName>
        <ecNumber evidence="5">3.1.11.6</ecNumber>
    </recommendedName>
    <alternativeName>
        <fullName evidence="5">Exodeoxyribonuclease VII large subunit</fullName>
        <shortName evidence="5">Exonuclease VII large subunit</shortName>
    </alternativeName>
</protein>
<evidence type="ECO:0000256" key="1">
    <source>
        <dbReference type="ARBA" id="ARBA00022490"/>
    </source>
</evidence>
<comment type="subcellular location">
    <subcellularLocation>
        <location evidence="5 6">Cytoplasm</location>
    </subcellularLocation>
</comment>
<organism evidence="9 10">
    <name type="scientific">Bacillus smithii 7_3_47FAA</name>
    <dbReference type="NCBI Taxonomy" id="665952"/>
    <lineage>
        <taxon>Bacteria</taxon>
        <taxon>Bacillati</taxon>
        <taxon>Bacillota</taxon>
        <taxon>Bacilli</taxon>
        <taxon>Bacillales</taxon>
        <taxon>Bacillaceae</taxon>
        <taxon>Bacillus</taxon>
    </lineage>
</organism>
<evidence type="ECO:0000259" key="8">
    <source>
        <dbReference type="Pfam" id="PF13742"/>
    </source>
</evidence>
<dbReference type="CDD" id="cd04489">
    <property type="entry name" value="ExoVII_LU_OBF"/>
    <property type="match status" value="1"/>
</dbReference>
<dbReference type="Pfam" id="PF02601">
    <property type="entry name" value="Exonuc_VII_L"/>
    <property type="match status" value="1"/>
</dbReference>
<dbReference type="InterPro" id="IPR020579">
    <property type="entry name" value="Exonuc_VII_lsu_C"/>
</dbReference>
<dbReference type="GO" id="GO:0009318">
    <property type="term" value="C:exodeoxyribonuclease VII complex"/>
    <property type="evidence" value="ECO:0007669"/>
    <property type="project" value="UniProtKB-UniRule"/>
</dbReference>
<evidence type="ECO:0000256" key="6">
    <source>
        <dbReference type="RuleBase" id="RU004355"/>
    </source>
</evidence>
<dbReference type="RefSeq" id="WP_003355291.1">
    <property type="nucleotide sequence ID" value="NZ_JH414764.1"/>
</dbReference>
<evidence type="ECO:0000256" key="4">
    <source>
        <dbReference type="ARBA" id="ARBA00022839"/>
    </source>
</evidence>
<dbReference type="GO" id="GO:0003676">
    <property type="term" value="F:nucleic acid binding"/>
    <property type="evidence" value="ECO:0007669"/>
    <property type="project" value="InterPro"/>
</dbReference>
<evidence type="ECO:0000313" key="9">
    <source>
        <dbReference type="EMBL" id="EHL73640.1"/>
    </source>
</evidence>
<comment type="caution">
    <text evidence="9">The sequence shown here is derived from an EMBL/GenBank/DDBJ whole genome shotgun (WGS) entry which is preliminary data.</text>
</comment>
<dbReference type="Proteomes" id="UP000011747">
    <property type="component" value="Unassembled WGS sequence"/>
</dbReference>
<dbReference type="GO" id="GO:0008855">
    <property type="term" value="F:exodeoxyribonuclease VII activity"/>
    <property type="evidence" value="ECO:0007669"/>
    <property type="project" value="UniProtKB-UniRule"/>
</dbReference>
<accession>G9QPJ9</accession>
<dbReference type="NCBIfam" id="TIGR00237">
    <property type="entry name" value="xseA"/>
    <property type="match status" value="1"/>
</dbReference>
<evidence type="ECO:0000256" key="3">
    <source>
        <dbReference type="ARBA" id="ARBA00022801"/>
    </source>
</evidence>
<dbReference type="PATRIC" id="fig|665952.3.peg.3099"/>
<gene>
    <name evidence="5" type="primary">xseA</name>
    <name evidence="9" type="ORF">HMPREF1015_00216</name>
</gene>
<comment type="similarity">
    <text evidence="5 6">Belongs to the XseA family.</text>
</comment>
<feature type="domain" description="Exonuclease VII large subunit C-terminal" evidence="7">
    <location>
        <begin position="125"/>
        <end position="440"/>
    </location>
</feature>
<keyword evidence="2 5" id="KW-0540">Nuclease</keyword>
<dbReference type="EMBL" id="ACWF01000156">
    <property type="protein sequence ID" value="EHL73640.1"/>
    <property type="molecule type" value="Genomic_DNA"/>
</dbReference>
<evidence type="ECO:0000256" key="5">
    <source>
        <dbReference type="HAMAP-Rule" id="MF_00378"/>
    </source>
</evidence>
<dbReference type="InterPro" id="IPR025824">
    <property type="entry name" value="OB-fold_nuc-bd_dom"/>
</dbReference>
<evidence type="ECO:0000313" key="10">
    <source>
        <dbReference type="Proteomes" id="UP000011747"/>
    </source>
</evidence>
<feature type="domain" description="OB-fold nucleic acid binding" evidence="8">
    <location>
        <begin position="7"/>
        <end position="102"/>
    </location>
</feature>
<dbReference type="AlphaFoldDB" id="G9QPJ9"/>
<reference evidence="9 10" key="1">
    <citation type="submission" date="2011-09" db="EMBL/GenBank/DDBJ databases">
        <title>The Genome Sequence of Bacillus smithii 7_3_47FAA.</title>
        <authorList>
            <consortium name="The Broad Institute Genome Sequencing Platform"/>
            <person name="Earl A."/>
            <person name="Ward D."/>
            <person name="Feldgarden M."/>
            <person name="Gevers D."/>
            <person name="Daigneault M."/>
            <person name="Strauss J."/>
            <person name="Allen-Vercoe E."/>
            <person name="Young S.K."/>
            <person name="Zeng Q."/>
            <person name="Gargeya S."/>
            <person name="Fitzgerald M."/>
            <person name="Haas B."/>
            <person name="Abouelleil A."/>
            <person name="Alvarado L."/>
            <person name="Arachchi H.M."/>
            <person name="Berlin A."/>
            <person name="Brown A."/>
            <person name="Chapman S.B."/>
            <person name="Chen Z."/>
            <person name="Dunbar C."/>
            <person name="Freedman E."/>
            <person name="Gearin G."/>
            <person name="Goldberg J."/>
            <person name="Griggs A."/>
            <person name="Gujja S."/>
            <person name="Heiman D."/>
            <person name="Howarth C."/>
            <person name="Larson L."/>
            <person name="Lui A."/>
            <person name="MacDonald P.J.P."/>
            <person name="Montmayeur A."/>
            <person name="Murphy C."/>
            <person name="Neiman D."/>
            <person name="Pearson M."/>
            <person name="Priest M."/>
            <person name="Roberts A."/>
            <person name="Saif S."/>
            <person name="Shea T."/>
            <person name="Shenoy N."/>
            <person name="Sisk P."/>
            <person name="Stolte C."/>
            <person name="Sykes S."/>
            <person name="Wortman J."/>
            <person name="Nusbaum C."/>
            <person name="Birren B."/>
        </authorList>
    </citation>
    <scope>NUCLEOTIDE SEQUENCE [LARGE SCALE GENOMIC DNA]</scope>
    <source>
        <strain evidence="9 10">7_3_47FAA</strain>
    </source>
</reference>
<proteinExistence type="inferred from homology"/>
<dbReference type="HAMAP" id="MF_00378">
    <property type="entry name" value="Exonuc_7_L"/>
    <property type="match status" value="1"/>
</dbReference>
<keyword evidence="10" id="KW-1185">Reference proteome</keyword>
<evidence type="ECO:0000259" key="7">
    <source>
        <dbReference type="Pfam" id="PF02601"/>
    </source>
</evidence>
<dbReference type="PANTHER" id="PTHR30008:SF0">
    <property type="entry name" value="EXODEOXYRIBONUCLEASE 7 LARGE SUBUNIT"/>
    <property type="match status" value="1"/>
</dbReference>